<dbReference type="OrthoDB" id="7164001at2"/>
<dbReference type="PANTHER" id="PTHR33371">
    <property type="entry name" value="INTERMEMBRANE PHOSPHOLIPID TRANSPORT SYSTEM BINDING PROTEIN MLAD-RELATED"/>
    <property type="match status" value="1"/>
</dbReference>
<dbReference type="AlphaFoldDB" id="H6SP70"/>
<dbReference type="KEGG" id="rpm:RSPPHO_00516"/>
<dbReference type="PANTHER" id="PTHR33371:SF4">
    <property type="entry name" value="INTERMEMBRANE PHOSPHOLIPID TRANSPORT SYSTEM BINDING PROTEIN MLAD"/>
    <property type="match status" value="1"/>
</dbReference>
<dbReference type="InterPro" id="IPR052336">
    <property type="entry name" value="MlaD_Phospholipid_Transporter"/>
</dbReference>
<gene>
    <name evidence="2" type="ORF">RSPPHO_00516</name>
</gene>
<dbReference type="InterPro" id="IPR003399">
    <property type="entry name" value="Mce/MlaD"/>
</dbReference>
<evidence type="ECO:0000313" key="3">
    <source>
        <dbReference type="Proteomes" id="UP000033220"/>
    </source>
</evidence>
<name>H6SP70_PARPM</name>
<keyword evidence="3" id="KW-1185">Reference proteome</keyword>
<dbReference type="RefSeq" id="WP_014413782.1">
    <property type="nucleotide sequence ID" value="NC_017059.1"/>
</dbReference>
<evidence type="ECO:0000259" key="1">
    <source>
        <dbReference type="Pfam" id="PF02470"/>
    </source>
</evidence>
<evidence type="ECO:0000313" key="2">
    <source>
        <dbReference type="EMBL" id="CCG07142.1"/>
    </source>
</evidence>
<dbReference type="eggNOG" id="COG1463">
    <property type="taxonomic scope" value="Bacteria"/>
</dbReference>
<dbReference type="Pfam" id="PF02470">
    <property type="entry name" value="MlaD"/>
    <property type="match status" value="1"/>
</dbReference>
<protein>
    <submittedName>
        <fullName evidence="2">Mammalian cell entry related</fullName>
    </submittedName>
</protein>
<dbReference type="STRING" id="1150469.RSPPHO_00516"/>
<organism evidence="2 3">
    <name type="scientific">Pararhodospirillum photometricum DSM 122</name>
    <dbReference type="NCBI Taxonomy" id="1150469"/>
    <lineage>
        <taxon>Bacteria</taxon>
        <taxon>Pseudomonadati</taxon>
        <taxon>Pseudomonadota</taxon>
        <taxon>Alphaproteobacteria</taxon>
        <taxon>Rhodospirillales</taxon>
        <taxon>Rhodospirillaceae</taxon>
        <taxon>Pararhodospirillum</taxon>
    </lineage>
</organism>
<dbReference type="Proteomes" id="UP000033220">
    <property type="component" value="Chromosome DSM 122"/>
</dbReference>
<dbReference type="EMBL" id="HE663493">
    <property type="protein sequence ID" value="CCG07142.1"/>
    <property type="molecule type" value="Genomic_DNA"/>
</dbReference>
<accession>H6SP70</accession>
<sequence length="162" mass="17190">MERNPIETIMGAVVLGVAAVFLAFAYTTADLRPVAGYPVQAIFLKIGGLEAGSDVRINGVKVGTVTGRRLDPTTYQAIVDLSLSSAVRVPQDTRAAIVNDGMLGGKYIRLEPGQSPTMIAAGGRLSNTQDFQSMEELVGEIIFLATQAPASGSEDRHRTRTP</sequence>
<dbReference type="HOGENOM" id="CLU_107027_1_0_5"/>
<feature type="domain" description="Mce/MlaD" evidence="1">
    <location>
        <begin position="36"/>
        <end position="113"/>
    </location>
</feature>
<proteinExistence type="predicted"/>
<reference evidence="2 3" key="1">
    <citation type="submission" date="2012-02" db="EMBL/GenBank/DDBJ databases">
        <title>Shotgun genome sequence of Phaeospirillum photometricum DSM 122.</title>
        <authorList>
            <person name="Duquesne K."/>
            <person name="Sturgis J."/>
        </authorList>
    </citation>
    <scope>NUCLEOTIDE SEQUENCE [LARGE SCALE GENOMIC DNA]</scope>
    <source>
        <strain evidence="3">DSM122</strain>
    </source>
</reference>
<dbReference type="PATRIC" id="fig|1150469.3.peg.608"/>